<evidence type="ECO:0000313" key="3">
    <source>
        <dbReference type="Proteomes" id="UP001560573"/>
    </source>
</evidence>
<proteinExistence type="predicted"/>
<keyword evidence="3" id="KW-1185">Reference proteome</keyword>
<dbReference type="Proteomes" id="UP001560573">
    <property type="component" value="Unassembled WGS sequence"/>
</dbReference>
<dbReference type="Pfam" id="PF13557">
    <property type="entry name" value="Phenol_MetA_deg"/>
    <property type="match status" value="1"/>
</dbReference>
<name>A0ABV3ZIY8_9BACT</name>
<feature type="transmembrane region" description="Helical" evidence="1">
    <location>
        <begin position="168"/>
        <end position="185"/>
    </location>
</feature>
<keyword evidence="1" id="KW-1133">Transmembrane helix</keyword>
<evidence type="ECO:0000256" key="1">
    <source>
        <dbReference type="SAM" id="Phobius"/>
    </source>
</evidence>
<keyword evidence="1" id="KW-0812">Transmembrane</keyword>
<feature type="transmembrane region" description="Helical" evidence="1">
    <location>
        <begin position="26"/>
        <end position="45"/>
    </location>
</feature>
<dbReference type="InterPro" id="IPR025737">
    <property type="entry name" value="FApF"/>
</dbReference>
<protein>
    <submittedName>
        <fullName evidence="2">Transporter</fullName>
    </submittedName>
</protein>
<accession>A0ABV3ZIY8</accession>
<sequence>MQFRYHTKKYNGPAFMPGSDGSFLRSFIYAARIFFTCLVCFYCIAGKTQDLEPRIYANLPKNMNAVAFVYGYAKGNVVADPSLPIADFKITSHNLGVGYVRTFGIANKLSRVQLSLPYTDMAGQLKINGHDTSGARSGFSDMRVRIGMNLWGSPAMDKKDFRRYQQKTIVGVSLVTSVPIGLYYSDKRINLGSHRWAFKPEVGVSRRFKRFYTEAYAGVWLYTNNNKYLVDKVQEQRPVFSIQGHVCYYFKNQMWVGVNGNWFNGGETTVNGVAAGDLKDNWRVGAIWAVPLAKSHSIKLQLHTGAFTASGLDYNIVAISYQYIFF</sequence>
<gene>
    <name evidence="2" type="ORF">QTN47_20280</name>
</gene>
<dbReference type="RefSeq" id="WP_369331263.1">
    <property type="nucleotide sequence ID" value="NZ_JAULBC010000007.1"/>
</dbReference>
<evidence type="ECO:0000313" key="2">
    <source>
        <dbReference type="EMBL" id="MEX6689856.1"/>
    </source>
</evidence>
<keyword evidence="1" id="KW-0472">Membrane</keyword>
<organism evidence="2 3">
    <name type="scientific">Danxiaibacter flavus</name>
    <dbReference type="NCBI Taxonomy" id="3049108"/>
    <lineage>
        <taxon>Bacteria</taxon>
        <taxon>Pseudomonadati</taxon>
        <taxon>Bacteroidota</taxon>
        <taxon>Chitinophagia</taxon>
        <taxon>Chitinophagales</taxon>
        <taxon>Chitinophagaceae</taxon>
        <taxon>Danxiaibacter</taxon>
    </lineage>
</organism>
<dbReference type="EMBL" id="JAULBC010000007">
    <property type="protein sequence ID" value="MEX6689856.1"/>
    <property type="molecule type" value="Genomic_DNA"/>
</dbReference>
<reference evidence="2 3" key="1">
    <citation type="submission" date="2023-07" db="EMBL/GenBank/DDBJ databases">
        <authorList>
            <person name="Lian W.-H."/>
        </authorList>
    </citation>
    <scope>NUCLEOTIDE SEQUENCE [LARGE SCALE GENOMIC DNA]</scope>
    <source>
        <strain evidence="2 3">SYSU DXS3180</strain>
    </source>
</reference>
<comment type="caution">
    <text evidence="2">The sequence shown here is derived from an EMBL/GenBank/DDBJ whole genome shotgun (WGS) entry which is preliminary data.</text>
</comment>